<name>A0A9N9B5N0_9GLOM</name>
<dbReference type="AlphaFoldDB" id="A0A9N9B5N0"/>
<proteinExistence type="predicted"/>
<evidence type="ECO:0000313" key="2">
    <source>
        <dbReference type="Proteomes" id="UP000789759"/>
    </source>
</evidence>
<evidence type="ECO:0000313" key="1">
    <source>
        <dbReference type="EMBL" id="CAG8553311.1"/>
    </source>
</evidence>
<organism evidence="1 2">
    <name type="scientific">Cetraspora pellucida</name>
    <dbReference type="NCBI Taxonomy" id="1433469"/>
    <lineage>
        <taxon>Eukaryota</taxon>
        <taxon>Fungi</taxon>
        <taxon>Fungi incertae sedis</taxon>
        <taxon>Mucoromycota</taxon>
        <taxon>Glomeromycotina</taxon>
        <taxon>Glomeromycetes</taxon>
        <taxon>Diversisporales</taxon>
        <taxon>Gigasporaceae</taxon>
        <taxon>Cetraspora</taxon>
    </lineage>
</organism>
<protein>
    <submittedName>
        <fullName evidence="1">21562_t:CDS:1</fullName>
    </submittedName>
</protein>
<keyword evidence="2" id="KW-1185">Reference proteome</keyword>
<reference evidence="1" key="1">
    <citation type="submission" date="2021-06" db="EMBL/GenBank/DDBJ databases">
        <authorList>
            <person name="Kallberg Y."/>
            <person name="Tangrot J."/>
            <person name="Rosling A."/>
        </authorList>
    </citation>
    <scope>NUCLEOTIDE SEQUENCE</scope>
    <source>
        <strain evidence="1">FL966</strain>
    </source>
</reference>
<gene>
    <name evidence="1" type="ORF">CPELLU_LOCUS4854</name>
</gene>
<comment type="caution">
    <text evidence="1">The sequence shown here is derived from an EMBL/GenBank/DDBJ whole genome shotgun (WGS) entry which is preliminary data.</text>
</comment>
<dbReference type="Proteomes" id="UP000789759">
    <property type="component" value="Unassembled WGS sequence"/>
</dbReference>
<dbReference type="EMBL" id="CAJVQA010002632">
    <property type="protein sequence ID" value="CAG8553311.1"/>
    <property type="molecule type" value="Genomic_DNA"/>
</dbReference>
<accession>A0A9N9B5N0</accession>
<sequence length="42" mass="5098">MLIAKESLQEPVTNLLEKNIWIYEMKWMSLVENLADFWTQIK</sequence>